<name>D8P3J7_RALSL</name>
<protein>
    <submittedName>
        <fullName evidence="1">Uncharacterized protein</fullName>
    </submittedName>
</protein>
<dbReference type="EMBL" id="FP885907">
    <property type="protein sequence ID" value="CBJ53483.1"/>
    <property type="molecule type" value="Genomic_DNA"/>
</dbReference>
<geneLocation type="plasmid" evidence="1">
    <name>RCFBPv3_mp</name>
</geneLocation>
<sequence>MCWLQGAVRIVRHPPALCIGLEYLSSVCRADSATGSSNARPVRRHIRMGILVRHHWHARRFLSGSAVAVVDLAAAGAGDTRFAVGRGICVQSPGSSPETADRTPLGA</sequence>
<reference evidence="1" key="2">
    <citation type="submission" date="2010-02" db="EMBL/GenBank/DDBJ databases">
        <authorList>
            <person name="Genoscope - CEA"/>
        </authorList>
    </citation>
    <scope>NUCLEOTIDE SEQUENCE</scope>
    <source>
        <strain evidence="1">CFBP2957</strain>
        <plasmid evidence="1">RCFBPv3_mp</plasmid>
    </source>
</reference>
<organism evidence="1">
    <name type="scientific">Ralstonia solanacearum CFBP2957</name>
    <dbReference type="NCBI Taxonomy" id="859656"/>
    <lineage>
        <taxon>Bacteria</taxon>
        <taxon>Pseudomonadati</taxon>
        <taxon>Pseudomonadota</taxon>
        <taxon>Betaproteobacteria</taxon>
        <taxon>Burkholderiales</taxon>
        <taxon>Burkholderiaceae</taxon>
        <taxon>Ralstonia</taxon>
        <taxon>Ralstonia solanacearum species complex</taxon>
    </lineage>
</organism>
<keyword evidence="1" id="KW-0614">Plasmid</keyword>
<gene>
    <name evidence="1" type="ORF">RCFBP_mp20054</name>
</gene>
<accession>D8P3J7</accession>
<reference evidence="1" key="1">
    <citation type="journal article" date="2010" name="BMC Genomics">
        <title>Genomes of three tomato pathogens within the Ralstonia solanacearum species complex reveal significant evolutionary divergence.</title>
        <authorList>
            <person name="Remenant B."/>
            <person name="Coupat-Goutaland B."/>
            <person name="Guidot A."/>
            <person name="Cellier G."/>
            <person name="Wicker E."/>
            <person name="Allen C."/>
            <person name="Fegan M."/>
            <person name="Pruvost O."/>
            <person name="Elbaz M."/>
            <person name="Calteau A."/>
            <person name="Salvignol G."/>
            <person name="Mornico D."/>
            <person name="Mangenot S."/>
            <person name="Barbe V."/>
            <person name="Medigue C."/>
            <person name="Prior P."/>
        </authorList>
    </citation>
    <scope>NUCLEOTIDE SEQUENCE [LARGE SCALE GENOMIC DNA]</scope>
    <source>
        <strain evidence="1">CFBP2957</strain>
        <plasmid evidence="1">RCFBPv3_mp</plasmid>
    </source>
</reference>
<evidence type="ECO:0000313" key="1">
    <source>
        <dbReference type="EMBL" id="CBJ53483.1"/>
    </source>
</evidence>
<proteinExistence type="predicted"/>
<dbReference type="AlphaFoldDB" id="D8P3J7"/>